<organism evidence="2 3">
    <name type="scientific">Streblomastix strix</name>
    <dbReference type="NCBI Taxonomy" id="222440"/>
    <lineage>
        <taxon>Eukaryota</taxon>
        <taxon>Metamonada</taxon>
        <taxon>Preaxostyla</taxon>
        <taxon>Oxymonadida</taxon>
        <taxon>Streblomastigidae</taxon>
        <taxon>Streblomastix</taxon>
    </lineage>
</organism>
<name>A0A5J4VCB9_9EUKA</name>
<dbReference type="EMBL" id="SNRW01008036">
    <property type="protein sequence ID" value="KAA6380218.1"/>
    <property type="molecule type" value="Genomic_DNA"/>
</dbReference>
<accession>A0A5J4VCB9</accession>
<evidence type="ECO:0000313" key="3">
    <source>
        <dbReference type="Proteomes" id="UP000324800"/>
    </source>
</evidence>
<evidence type="ECO:0000313" key="2">
    <source>
        <dbReference type="EMBL" id="KAA6380218.1"/>
    </source>
</evidence>
<feature type="non-terminal residue" evidence="2">
    <location>
        <position position="1"/>
    </location>
</feature>
<dbReference type="Proteomes" id="UP000324800">
    <property type="component" value="Unassembled WGS sequence"/>
</dbReference>
<evidence type="ECO:0000313" key="1">
    <source>
        <dbReference type="EMBL" id="KAA6314908.1"/>
    </source>
</evidence>
<dbReference type="EMBL" id="SNRW01047650">
    <property type="protein sequence ID" value="KAA6314908.1"/>
    <property type="molecule type" value="Genomic_DNA"/>
</dbReference>
<protein>
    <submittedName>
        <fullName evidence="2">Uncharacterized protein</fullName>
    </submittedName>
</protein>
<sequence length="28" mass="3178">LQRRPSSAFRHSQLCTLNLSSAHPQKTL</sequence>
<dbReference type="AlphaFoldDB" id="A0A5J4VCB9"/>
<gene>
    <name evidence="2" type="ORF">EZS28_024253</name>
    <name evidence="1" type="ORF">EZS28_055502</name>
</gene>
<reference evidence="2 3" key="1">
    <citation type="submission" date="2019-03" db="EMBL/GenBank/DDBJ databases">
        <title>Single cell metagenomics reveals metabolic interactions within the superorganism composed of flagellate Streblomastix strix and complex community of Bacteroidetes bacteria on its surface.</title>
        <authorList>
            <person name="Treitli S.C."/>
            <person name="Kolisko M."/>
            <person name="Husnik F."/>
            <person name="Keeling P."/>
            <person name="Hampl V."/>
        </authorList>
    </citation>
    <scope>NUCLEOTIDE SEQUENCE [LARGE SCALE GENOMIC DNA]</scope>
    <source>
        <strain evidence="2">ST1C</strain>
    </source>
</reference>
<proteinExistence type="predicted"/>
<comment type="caution">
    <text evidence="2">The sequence shown here is derived from an EMBL/GenBank/DDBJ whole genome shotgun (WGS) entry which is preliminary data.</text>
</comment>